<keyword evidence="3" id="KW-1185">Reference proteome</keyword>
<dbReference type="Proteomes" id="UP001230268">
    <property type="component" value="Unassembled WGS sequence"/>
</dbReference>
<dbReference type="AlphaFoldDB" id="A0AAD8LJY4"/>
<evidence type="ECO:0000256" key="1">
    <source>
        <dbReference type="SAM" id="MobiDB-lite"/>
    </source>
</evidence>
<feature type="region of interest" description="Disordered" evidence="1">
    <location>
        <begin position="148"/>
        <end position="245"/>
    </location>
</feature>
<protein>
    <recommendedName>
        <fullName evidence="4">Rad60/SUMO-like domain-containing protein</fullName>
    </recommendedName>
</protein>
<evidence type="ECO:0000313" key="2">
    <source>
        <dbReference type="EMBL" id="KAK1443624.1"/>
    </source>
</evidence>
<comment type="caution">
    <text evidence="2">The sequence shown here is derived from an EMBL/GenBank/DDBJ whole genome shotgun (WGS) entry which is preliminary data.</text>
</comment>
<dbReference type="EMBL" id="JAVEPI010000002">
    <property type="protein sequence ID" value="KAK1443624.1"/>
    <property type="molecule type" value="Genomic_DNA"/>
</dbReference>
<evidence type="ECO:0000313" key="3">
    <source>
        <dbReference type="Proteomes" id="UP001230268"/>
    </source>
</evidence>
<reference evidence="2" key="1">
    <citation type="submission" date="2023-08" db="EMBL/GenBank/DDBJ databases">
        <title>Draft sequence of the Babesia gibsoni genome.</title>
        <authorList>
            <person name="Yamagishi J.Y."/>
            <person name="Xuan X.X."/>
        </authorList>
    </citation>
    <scope>NUCLEOTIDE SEQUENCE</scope>
    <source>
        <strain evidence="2">Azabu</strain>
    </source>
</reference>
<gene>
    <name evidence="2" type="ORF">BgAZ_205000</name>
</gene>
<evidence type="ECO:0008006" key="4">
    <source>
        <dbReference type="Google" id="ProtNLM"/>
    </source>
</evidence>
<feature type="compositionally biased region" description="Basic residues" evidence="1">
    <location>
        <begin position="192"/>
        <end position="203"/>
    </location>
</feature>
<accession>A0AAD8LJY4</accession>
<name>A0AAD8LJY4_BABGI</name>
<proteinExistence type="predicted"/>
<feature type="compositionally biased region" description="Basic and acidic residues" evidence="1">
    <location>
        <begin position="204"/>
        <end position="223"/>
    </location>
</feature>
<sequence>MISDDDKDTENIFSEDVKDSSMFRLVSSDEDCVYPDEFETTPSQRFKDVKHGLGAIDAILSDKVDLESIKDGDLYEQVHGTTAMLSEINKFFEESVASLVREELKEDSSCAVEDVDLSGIEDTIDLDDDGDVVIVTRSRVRTNREFVPASSLSKDKPTRIIKPRNNRNNEDSSSYSVSDDDYIPDSYVQLRQKGKSQRHRRTSKREASAKGGKKISEHFKPFEQADNETEEYTIGSLKKGKNKGLKSKTKDIIDDDIELIQECDMNLETGAPGDNYDYAPNEYESTYISDLKNQHTAADEEHSESICLKFVIMDENRCMIKDDRLQSVYVKRDETMGNLAEKFGRLFNLEDTLFKDIAIYVDGDQQPHNITIDDENLGLEEGMQVDIIFPPKNQKIQQPSDTMSEADRKIMLATLNIPMPLEDERAYENRMPSESEIIEID</sequence>
<organism evidence="2 3">
    <name type="scientific">Babesia gibsoni</name>
    <dbReference type="NCBI Taxonomy" id="33632"/>
    <lineage>
        <taxon>Eukaryota</taxon>
        <taxon>Sar</taxon>
        <taxon>Alveolata</taxon>
        <taxon>Apicomplexa</taxon>
        <taxon>Aconoidasida</taxon>
        <taxon>Piroplasmida</taxon>
        <taxon>Babesiidae</taxon>
        <taxon>Babesia</taxon>
    </lineage>
</organism>